<dbReference type="InterPro" id="IPR036390">
    <property type="entry name" value="WH_DNA-bd_sf"/>
</dbReference>
<dbReference type="SMART" id="SM00347">
    <property type="entry name" value="HTH_MARR"/>
    <property type="match status" value="1"/>
</dbReference>
<name>A0ABY6ZG27_9BACL</name>
<organism evidence="5 6">
    <name type="scientific">Alicyclobacillus fastidiosus</name>
    <dbReference type="NCBI Taxonomy" id="392011"/>
    <lineage>
        <taxon>Bacteria</taxon>
        <taxon>Bacillati</taxon>
        <taxon>Bacillota</taxon>
        <taxon>Bacilli</taxon>
        <taxon>Bacillales</taxon>
        <taxon>Alicyclobacillaceae</taxon>
        <taxon>Alicyclobacillus</taxon>
    </lineage>
</organism>
<accession>A0ABY6ZG27</accession>
<dbReference type="PANTHER" id="PTHR33164:SF43">
    <property type="entry name" value="HTH-TYPE TRANSCRIPTIONAL REPRESSOR YETL"/>
    <property type="match status" value="1"/>
</dbReference>
<evidence type="ECO:0000256" key="3">
    <source>
        <dbReference type="ARBA" id="ARBA00023163"/>
    </source>
</evidence>
<keyword evidence="2" id="KW-0238">DNA-binding</keyword>
<reference evidence="5" key="1">
    <citation type="submission" date="2022-08" db="EMBL/GenBank/DDBJ databases">
        <title>Alicyclobacillus fastidiosus DSM 17978, complete genome.</title>
        <authorList>
            <person name="Wang Q."/>
            <person name="Cai R."/>
            <person name="Wang Z."/>
        </authorList>
    </citation>
    <scope>NUCLEOTIDE SEQUENCE</scope>
    <source>
        <strain evidence="5">DSM 17978</strain>
    </source>
</reference>
<dbReference type="EMBL" id="CP104067">
    <property type="protein sequence ID" value="WAH41791.1"/>
    <property type="molecule type" value="Genomic_DNA"/>
</dbReference>
<sequence>MSPLNKKYDTTLYRLISTYRDLSLAISQELKPVVEDYGITIFQFRILICLCDNGMNLTELAEKTHSYKGYTSSAVDGLVSSRMVSRHYPPEDRRSIHLQITDKGKEVLDQILGIGTPFYQRLSAAFHFPEEEMEHFIEVHQNVIANLVNGGKESL</sequence>
<evidence type="ECO:0000259" key="4">
    <source>
        <dbReference type="PROSITE" id="PS50995"/>
    </source>
</evidence>
<evidence type="ECO:0000313" key="5">
    <source>
        <dbReference type="EMBL" id="WAH41791.1"/>
    </source>
</evidence>
<dbReference type="SUPFAM" id="SSF46785">
    <property type="entry name" value="Winged helix' DNA-binding domain"/>
    <property type="match status" value="1"/>
</dbReference>
<evidence type="ECO:0000256" key="2">
    <source>
        <dbReference type="ARBA" id="ARBA00023125"/>
    </source>
</evidence>
<dbReference type="PROSITE" id="PS50995">
    <property type="entry name" value="HTH_MARR_2"/>
    <property type="match status" value="1"/>
</dbReference>
<evidence type="ECO:0000313" key="6">
    <source>
        <dbReference type="Proteomes" id="UP001164761"/>
    </source>
</evidence>
<dbReference type="PANTHER" id="PTHR33164">
    <property type="entry name" value="TRANSCRIPTIONAL REGULATOR, MARR FAMILY"/>
    <property type="match status" value="1"/>
</dbReference>
<dbReference type="Proteomes" id="UP001164761">
    <property type="component" value="Chromosome"/>
</dbReference>
<dbReference type="InterPro" id="IPR036388">
    <property type="entry name" value="WH-like_DNA-bd_sf"/>
</dbReference>
<keyword evidence="1" id="KW-0805">Transcription regulation</keyword>
<dbReference type="Pfam" id="PF22381">
    <property type="entry name" value="Staph_reg_Sar_Rot"/>
    <property type="match status" value="1"/>
</dbReference>
<dbReference type="InterPro" id="IPR000835">
    <property type="entry name" value="HTH_MarR-typ"/>
</dbReference>
<proteinExistence type="predicted"/>
<dbReference type="RefSeq" id="WP_268005698.1">
    <property type="nucleotide sequence ID" value="NZ_BSUT01000001.1"/>
</dbReference>
<evidence type="ECO:0000256" key="1">
    <source>
        <dbReference type="ARBA" id="ARBA00023015"/>
    </source>
</evidence>
<feature type="domain" description="HTH marR-type" evidence="4">
    <location>
        <begin position="8"/>
        <end position="145"/>
    </location>
</feature>
<keyword evidence="6" id="KW-1185">Reference proteome</keyword>
<protein>
    <submittedName>
        <fullName evidence="5">MarR family transcriptional regulator</fullName>
    </submittedName>
</protein>
<dbReference type="InterPro" id="IPR055166">
    <property type="entry name" value="Transc_reg_Sar_Rot_HTH"/>
</dbReference>
<dbReference type="Gene3D" id="1.10.10.10">
    <property type="entry name" value="Winged helix-like DNA-binding domain superfamily/Winged helix DNA-binding domain"/>
    <property type="match status" value="1"/>
</dbReference>
<keyword evidence="3" id="KW-0804">Transcription</keyword>
<dbReference type="InterPro" id="IPR039422">
    <property type="entry name" value="MarR/SlyA-like"/>
</dbReference>
<gene>
    <name evidence="5" type="ORF">NZD89_26905</name>
</gene>